<dbReference type="PANTHER" id="PTHR21696:SF2">
    <property type="entry name" value="PROTEIN UNC-79 HOMOLOG"/>
    <property type="match status" value="1"/>
</dbReference>
<feature type="compositionally biased region" description="Polar residues" evidence="1">
    <location>
        <begin position="1924"/>
        <end position="1936"/>
    </location>
</feature>
<dbReference type="Pfam" id="PF14776">
    <property type="entry name" value="UNC-79"/>
    <property type="match status" value="2"/>
</dbReference>
<feature type="compositionally biased region" description="Basic and acidic residues" evidence="1">
    <location>
        <begin position="1765"/>
        <end position="1783"/>
    </location>
</feature>
<feature type="region of interest" description="Disordered" evidence="1">
    <location>
        <begin position="2224"/>
        <end position="2245"/>
    </location>
</feature>
<dbReference type="EMBL" id="CAXIEN010000178">
    <property type="protein sequence ID" value="CAL1284325.1"/>
    <property type="molecule type" value="Genomic_DNA"/>
</dbReference>
<feature type="region of interest" description="Disordered" evidence="1">
    <location>
        <begin position="2130"/>
        <end position="2152"/>
    </location>
</feature>
<comment type="caution">
    <text evidence="2">The sequence shown here is derived from an EMBL/GenBank/DDBJ whole genome shotgun (WGS) entry which is preliminary data.</text>
</comment>
<feature type="region of interest" description="Disordered" evidence="1">
    <location>
        <begin position="1846"/>
        <end position="1881"/>
    </location>
</feature>
<feature type="region of interest" description="Disordered" evidence="1">
    <location>
        <begin position="689"/>
        <end position="717"/>
    </location>
</feature>
<feature type="compositionally biased region" description="Basic and acidic residues" evidence="1">
    <location>
        <begin position="2130"/>
        <end position="2145"/>
    </location>
</feature>
<accession>A0AAV2AM16</accession>
<feature type="region of interest" description="Disordered" evidence="1">
    <location>
        <begin position="1573"/>
        <end position="1636"/>
    </location>
</feature>
<organism evidence="2 3">
    <name type="scientific">Larinioides sclopetarius</name>
    <dbReference type="NCBI Taxonomy" id="280406"/>
    <lineage>
        <taxon>Eukaryota</taxon>
        <taxon>Metazoa</taxon>
        <taxon>Ecdysozoa</taxon>
        <taxon>Arthropoda</taxon>
        <taxon>Chelicerata</taxon>
        <taxon>Arachnida</taxon>
        <taxon>Araneae</taxon>
        <taxon>Araneomorphae</taxon>
        <taxon>Entelegynae</taxon>
        <taxon>Araneoidea</taxon>
        <taxon>Araneidae</taxon>
        <taxon>Larinioides</taxon>
    </lineage>
</organism>
<dbReference type="PANTHER" id="PTHR21696">
    <property type="entry name" value="PROTEIN UNC-79 HOMOLOG"/>
    <property type="match status" value="1"/>
</dbReference>
<feature type="compositionally biased region" description="Acidic residues" evidence="1">
    <location>
        <begin position="1618"/>
        <end position="1628"/>
    </location>
</feature>
<dbReference type="Proteomes" id="UP001497382">
    <property type="component" value="Unassembled WGS sequence"/>
</dbReference>
<reference evidence="2 3" key="1">
    <citation type="submission" date="2024-04" db="EMBL/GenBank/DDBJ databases">
        <authorList>
            <person name="Rising A."/>
            <person name="Reimegard J."/>
            <person name="Sonavane S."/>
            <person name="Akerstrom W."/>
            <person name="Nylinder S."/>
            <person name="Hedman E."/>
            <person name="Kallberg Y."/>
        </authorList>
    </citation>
    <scope>NUCLEOTIDE SEQUENCE [LARGE SCALE GENOMIC DNA]</scope>
</reference>
<feature type="region of interest" description="Disordered" evidence="1">
    <location>
        <begin position="840"/>
        <end position="880"/>
    </location>
</feature>
<feature type="region of interest" description="Disordered" evidence="1">
    <location>
        <begin position="1806"/>
        <end position="1827"/>
    </location>
</feature>
<feature type="compositionally biased region" description="Basic and acidic residues" evidence="1">
    <location>
        <begin position="841"/>
        <end position="856"/>
    </location>
</feature>
<evidence type="ECO:0000256" key="1">
    <source>
        <dbReference type="SAM" id="MobiDB-lite"/>
    </source>
</evidence>
<evidence type="ECO:0000313" key="2">
    <source>
        <dbReference type="EMBL" id="CAL1284325.1"/>
    </source>
</evidence>
<dbReference type="InterPro" id="IPR024855">
    <property type="entry name" value="UNC79"/>
</dbReference>
<feature type="compositionally biased region" description="Low complexity" evidence="1">
    <location>
        <begin position="2227"/>
        <end position="2242"/>
    </location>
</feature>
<evidence type="ECO:0008006" key="4">
    <source>
        <dbReference type="Google" id="ProtNLM"/>
    </source>
</evidence>
<feature type="region of interest" description="Disordered" evidence="1">
    <location>
        <begin position="440"/>
        <end position="462"/>
    </location>
</feature>
<feature type="region of interest" description="Disordered" evidence="1">
    <location>
        <begin position="1728"/>
        <end position="1783"/>
    </location>
</feature>
<name>A0AAV2AM16_9ARAC</name>
<feature type="compositionally biased region" description="Low complexity" evidence="1">
    <location>
        <begin position="1605"/>
        <end position="1617"/>
    </location>
</feature>
<proteinExistence type="predicted"/>
<feature type="compositionally biased region" description="Basic and acidic residues" evidence="1">
    <location>
        <begin position="1728"/>
        <end position="1749"/>
    </location>
</feature>
<sequence>MGTRAAAFTAKIHNLQHYNGRIKHNLLPLPSGDDVANTLKYFSQTLLSVLKDVPSISFDMLRSPEKDAIRTALFPSLDYKTLHNALVELVDAVPLVQHGAHALGYTILHTLACLVPFLEHELMDTLPYLVASTMTVFPSSLHKDIIDMLCNHLLPFTFRADPKENNESYASMSTVAVLMLVFQYTDCTAFHCQVLECLMSLKNDIVKDLLCVIAHGTAKARCHAVELLFQYLPTLNPALLDRKGIGNKLNGWLLDSLCTLTCLVLFPTFSPSSVSPSLMPQGSGHTGWKPRCCQREGCSSTSSNEAVKMCFEHSVAIASGEHPPPLYMCEECAAEVERDHGSENLVDVLLPMDKVSATCEVPDCKATDKSAVATCFSIECAKRNSHRPIRYCAECVLTYHNEEQGGDHMLHTTIPSPWSMDLETQSYMVEAVVSLLHEAEPVNQKHGQETGNGQEDGEESRETTIVEERQLLSKYGIWLLVGLCTPNEHTPDESLGRLLSMLFQWFHYTACLPDVHELSALERLKKEYIHGWLMEVVKTHFEVFVSCLLPHPADYAKVGGHWESWPSYPVQIKEGLKRLICLAPYDILTVEVWEYIMPYWMDALRPESVEAEFNDLKILLSKVLDPDLSPLAFTAEQMYMFLIKRFKSSSAPVQEQALCWLQILSMLEVPVPLELLYSMFNDGVRNMTSRDKTKPTSQAPGCTLIPPPSLEPKGSLRSQRNQMNLMNVPEEENPLLDIEYKSDAEIDLPCYILMLDILIKQLELHDINQHKGFEHSDAQSVLSLIRSLVEAPWEGTHTCNEPNQSLQCIFCEICAIFFQLSLTLVEFFSPVMEVSMADVPGESKDKSDVKYPRESTPEPAVSESKIDGEVSSASPRKDDSVSHHSIINFFSDETEDSVFFGHSSPIKTATVLECTAELDTVSILPTETVVAAVAKEITLTDDDVASAKCTVASPLLMDENNVGATQSADESAFWHTTEGKFKFTIEELPPQLQLFYLLLKDLAVFEDADVLYHVLACLKVMCLHSEVLNKAAHNHRGFLIWCQENILVINLWKLLQMEFSHIAQLATSLLLHSITLLSGFETFWKILEEEFHSKEWRTRFAAVEKVTVIAHFVDSISVKNSPLMQSALAGAFSYLVHSLDDEQPVISQRTLLNLDSIKTPSLKLFVWCLEIQFDSNITDRPMILQTIFQIHNHLASKRFLTWDFFLNRFDTLFLEDQIMLEKLGDISYVRDLKNTNVNSEMFQKKLKRAQEALAQTSHSKSLTSSFGGKMPYKRTMSAPSPLISLQDKIDKDKFYERQSSAPVLKRKSSRLVGSAVGVLGPLQHFPNSFFTEGHLKDTVQEETHFLNVLYRAMDIDDHDNETLPLLIFLLMQFLSRPDPIHRSDDKITRSQHIVLRHLNILLGYSYNQGEGRFLLPPYKVRSSKVFSTFLMCMPKVLDYNFAMGNYLQTTFLSVLVSCPSPQRYPSEHYPPSYSLWMLDSFCRHSWLQATLVIMYKYHYDTFPVNRYVQWLILIVLNTLKTQHHRCKQMHEPLLSPLPSRSRDFSTPSADVEHMIDKDAAFETYSLHEDSKSLKGKNKFSTSERSEDSIDQQSQKQIAKEKGHQWKSWKSSERSCSSEGEDAEPELEAIPESPKSESFELEQFTSDLYTQSVEQACAKLVNEPYSIRESVIVTSQWSKIAEKATVSNSDDIAVNLSDEKYHDMPQSSVSSEAENISIVEKSSVEVMEKNIDKPLTFKEEGRKNSSKSETKNIPQPSGVADILRSSNDRKDSISESLKSDKSVISKDAVPVEKPEIVHRYLKKHQTISDNSNLSPKYHRKPSDARPDLTRMKSLPFESYQHQSVCRSKTDSNILDLPQSDESKMSHSRYPHSKLMQSKGGAQSKASRKIEMLSSENLTVPIFRPPLERLLPIGIPEKEKPKRNETLSSVSQNTSLDQTLQRDFSMSKEVNISRDLCEDKGVQTGNVDLFINIPAPERLLPVGPIPSKKDWYPGSKSDSETIIEVAQKTFIGSKEPSKDYRTNSPVFDKIMDQNLKKEPDLSTTHSGKELPILELDTSKHEISEPFETKLLPKGSAPSKKDVEETEGSALGAMASGNFINRIFDLTPEISCPASAFGVFDVCKNAMDMRNEENMQHEKKQKGSESDCHQNSGSNIDVLSNEKAKQPLSHDNIIQKNLEKAFEDEVKCRLPYRQRKQRKSGINTLEAQRSFDYQNAGQRRMRKVEMSNISSASLTSKRSSTSQSSYPRMGDDMVIERCTECGAVIEEYSDEEIGLCIVILSTFVHREPAMAAPLLPKMLRIVARVASSPKYPWQGECNIHLPGGSVSVARQFLRCTLHQLAPNGIFVQIFQSHIIEPEFYKTMACALADFQEVNQVTPLLLLFENLNDRKHLHHEVVFHILENVATYLDCLPLESCMPPWVSFLQQLDLFLRKILLTLSPGPIQLNSVLQIILCALKLPIIKEAKSILDPFSKILSHAIQHSSLDYHQLSELCTICNRNVRERDKLLLTRTAVFEFVQALKFKTSVPDANLLTLVQFILADFGGRLAPNVILDSANVTLESQAVYKTLAGECMQQYLNDALEFVADVHTLTKVKNMLYGNSTHLNEETLGGHLKAGLAQFLAIEFSKNNGRDNRAINRYLPWLYHPPTTLQQGPKEFIDCVSHIRLLSWLLLGALIHSALMQTPSVCQPIPLEANSHIAEHIQVILAGFSEQSKVSVLHMSSLFHAFILCQLWTMYCEHMVALNPPGSEQNQVCGLTLTDFWAKVTPGILQLVCHSKEEYPQLAEMVSLHFLSLMEALQECNSTILARLLPMWTPVLYSFQGHLSGNLHLRLQACVSCCPPTRSREETAAISTTFLRWLQRLQFKMGQIELQSSTATQFYSL</sequence>
<keyword evidence="3" id="KW-1185">Reference proteome</keyword>
<evidence type="ECO:0000313" key="3">
    <source>
        <dbReference type="Proteomes" id="UP001497382"/>
    </source>
</evidence>
<gene>
    <name evidence="2" type="ORF">LARSCL_LOCUS13084</name>
</gene>
<feature type="region of interest" description="Disordered" evidence="1">
    <location>
        <begin position="1915"/>
        <end position="1936"/>
    </location>
</feature>
<protein>
    <recommendedName>
        <fullName evidence="4">Protein unc-79 homolog</fullName>
    </recommendedName>
</protein>